<sequence length="281" mass="30159">MSAVMRGQRVGIVGPLTGPRAAYGEWLRKAVQGSSLPLIWADDAADPVVAVAAARRLLAGGAGVVIGHFNSECARSAGALYQAAGVPLLLPAATAPDLCRTVGAFRLCASELQQVTTIVDYLAQVYTQVEEIWSDGSPYGERLALALQQRLLPMTRQGASQSVCALMGSHVAVAAEIRRRARPGTVYLVPDDCVVEEFGELLAGTGVITLCPHAAPDFGDCARMALRFVAAAFEEGCAVREYLDAHADFDQGQYRHADYIMKWHEYSTFPGHDKGRHHHAT</sequence>
<evidence type="ECO:0000313" key="4">
    <source>
        <dbReference type="EMBL" id="RZI32122.1"/>
    </source>
</evidence>
<dbReference type="PANTHER" id="PTHR47151">
    <property type="entry name" value="LEU/ILE/VAL-BINDING ABC TRANSPORTER SUBUNIT"/>
    <property type="match status" value="1"/>
</dbReference>
<proteinExistence type="inferred from homology"/>
<dbReference type="InterPro" id="IPR028081">
    <property type="entry name" value="Leu-bd"/>
</dbReference>
<evidence type="ECO:0000256" key="2">
    <source>
        <dbReference type="ARBA" id="ARBA00022729"/>
    </source>
</evidence>
<gene>
    <name evidence="4" type="ORF">EUX57_08855</name>
</gene>
<dbReference type="Gene3D" id="3.40.50.2300">
    <property type="match status" value="1"/>
</dbReference>
<evidence type="ECO:0000256" key="1">
    <source>
        <dbReference type="ARBA" id="ARBA00010062"/>
    </source>
</evidence>
<feature type="domain" description="Leucine-binding protein" evidence="3">
    <location>
        <begin position="9"/>
        <end position="124"/>
    </location>
</feature>
<dbReference type="RefSeq" id="WP_065894826.1">
    <property type="nucleotide sequence ID" value="NZ_CAXAOR010000061.1"/>
</dbReference>
<evidence type="ECO:0000313" key="5">
    <source>
        <dbReference type="Proteomes" id="UP000293369"/>
    </source>
</evidence>
<comment type="caution">
    <text evidence="4">The sequence shown here is derived from an EMBL/GenBank/DDBJ whole genome shotgun (WGS) entry which is preliminary data.</text>
</comment>
<dbReference type="EMBL" id="SGFE01000014">
    <property type="protein sequence ID" value="RZI32122.1"/>
    <property type="molecule type" value="Genomic_DNA"/>
</dbReference>
<dbReference type="Pfam" id="PF13458">
    <property type="entry name" value="Peripla_BP_6"/>
    <property type="match status" value="1"/>
</dbReference>
<comment type="similarity">
    <text evidence="1">Belongs to the leucine-binding protein family.</text>
</comment>
<reference evidence="4 5" key="1">
    <citation type="submission" date="2019-02" db="EMBL/GenBank/DDBJ databases">
        <title>Pseudomonas spp from wheat grain.</title>
        <authorList>
            <person name="Cho G.-S."/>
            <person name="Franz C.M.A.P."/>
        </authorList>
    </citation>
    <scope>NUCLEOTIDE SEQUENCE [LARGE SCALE GENOMIC DNA]</scope>
    <source>
        <strain evidence="4 5">133NRW</strain>
    </source>
</reference>
<dbReference type="PANTHER" id="PTHR47151:SF2">
    <property type="entry name" value="AMINO ACID BINDING PROTEIN"/>
    <property type="match status" value="1"/>
</dbReference>
<evidence type="ECO:0000259" key="3">
    <source>
        <dbReference type="Pfam" id="PF13458"/>
    </source>
</evidence>
<dbReference type="Proteomes" id="UP000293369">
    <property type="component" value="Unassembled WGS sequence"/>
</dbReference>
<keyword evidence="2" id="KW-0732">Signal</keyword>
<dbReference type="AlphaFoldDB" id="A0A4Q7D2J1"/>
<accession>A0A4Q7D2J1</accession>
<dbReference type="InterPro" id="IPR028082">
    <property type="entry name" value="Peripla_BP_I"/>
</dbReference>
<protein>
    <recommendedName>
        <fullName evidence="3">Leucine-binding protein domain-containing protein</fullName>
    </recommendedName>
</protein>
<organism evidence="4 5">
    <name type="scientific">Pseudomonas orientalis</name>
    <dbReference type="NCBI Taxonomy" id="76758"/>
    <lineage>
        <taxon>Bacteria</taxon>
        <taxon>Pseudomonadati</taxon>
        <taxon>Pseudomonadota</taxon>
        <taxon>Gammaproteobacteria</taxon>
        <taxon>Pseudomonadales</taxon>
        <taxon>Pseudomonadaceae</taxon>
        <taxon>Pseudomonas</taxon>
    </lineage>
</organism>
<name>A0A4Q7D2J1_9PSED</name>
<dbReference type="SUPFAM" id="SSF53822">
    <property type="entry name" value="Periplasmic binding protein-like I"/>
    <property type="match status" value="1"/>
</dbReference>